<accession>A0A154P479</accession>
<reference evidence="2 3" key="1">
    <citation type="submission" date="2015-07" db="EMBL/GenBank/DDBJ databases">
        <title>The genome of Dufourea novaeangliae.</title>
        <authorList>
            <person name="Pan H."/>
            <person name="Kapheim K."/>
        </authorList>
    </citation>
    <scope>NUCLEOTIDE SEQUENCE [LARGE SCALE GENOMIC DNA]</scope>
    <source>
        <strain evidence="2">0120121106</strain>
        <tissue evidence="2">Whole body</tissue>
    </source>
</reference>
<sequence>MSPPKPYNFHLKRLVDDCCPACSFALVVRKVYLSECDKQVAAFRKLQSITHSFPNTTRSCSKAAYSPSEQARASIPS</sequence>
<dbReference type="AlphaFoldDB" id="A0A154P479"/>
<evidence type="ECO:0000313" key="3">
    <source>
        <dbReference type="Proteomes" id="UP000076502"/>
    </source>
</evidence>
<name>A0A154P479_DUFNO</name>
<dbReference type="Proteomes" id="UP000076502">
    <property type="component" value="Unassembled WGS sequence"/>
</dbReference>
<evidence type="ECO:0000256" key="1">
    <source>
        <dbReference type="SAM" id="MobiDB-lite"/>
    </source>
</evidence>
<proteinExistence type="predicted"/>
<feature type="region of interest" description="Disordered" evidence="1">
    <location>
        <begin position="58"/>
        <end position="77"/>
    </location>
</feature>
<feature type="compositionally biased region" description="Polar residues" evidence="1">
    <location>
        <begin position="67"/>
        <end position="77"/>
    </location>
</feature>
<dbReference type="EMBL" id="KQ434809">
    <property type="protein sequence ID" value="KZC06657.1"/>
    <property type="molecule type" value="Genomic_DNA"/>
</dbReference>
<gene>
    <name evidence="2" type="ORF">WN55_10568</name>
</gene>
<evidence type="ECO:0000313" key="2">
    <source>
        <dbReference type="EMBL" id="KZC06657.1"/>
    </source>
</evidence>
<protein>
    <submittedName>
        <fullName evidence="2">Uncharacterized protein</fullName>
    </submittedName>
</protein>
<organism evidence="2 3">
    <name type="scientific">Dufourea novaeangliae</name>
    <name type="common">Sweat bee</name>
    <dbReference type="NCBI Taxonomy" id="178035"/>
    <lineage>
        <taxon>Eukaryota</taxon>
        <taxon>Metazoa</taxon>
        <taxon>Ecdysozoa</taxon>
        <taxon>Arthropoda</taxon>
        <taxon>Hexapoda</taxon>
        <taxon>Insecta</taxon>
        <taxon>Pterygota</taxon>
        <taxon>Neoptera</taxon>
        <taxon>Endopterygota</taxon>
        <taxon>Hymenoptera</taxon>
        <taxon>Apocrita</taxon>
        <taxon>Aculeata</taxon>
        <taxon>Apoidea</taxon>
        <taxon>Anthophila</taxon>
        <taxon>Halictidae</taxon>
        <taxon>Rophitinae</taxon>
        <taxon>Dufourea</taxon>
    </lineage>
</organism>
<keyword evidence="3" id="KW-1185">Reference proteome</keyword>